<dbReference type="Gene3D" id="3.90.780.10">
    <property type="entry name" value="5'-Nucleotidase, C-terminal domain"/>
    <property type="match status" value="1"/>
</dbReference>
<dbReference type="GO" id="GO:0008768">
    <property type="term" value="F:UDP-sugar diphosphatase activity"/>
    <property type="evidence" value="ECO:0007669"/>
    <property type="project" value="TreeGrafter"/>
</dbReference>
<dbReference type="InterPro" id="IPR006146">
    <property type="entry name" value="5'-Nucleotdase_CS"/>
</dbReference>
<protein>
    <submittedName>
        <fullName evidence="5">Bifunctional metallophosphatase/5'-nucleotidase</fullName>
    </submittedName>
</protein>
<comment type="similarity">
    <text evidence="2">Belongs to the 5'-nucleotidase family.</text>
</comment>
<dbReference type="GO" id="GO:0009166">
    <property type="term" value="P:nucleotide catabolic process"/>
    <property type="evidence" value="ECO:0007669"/>
    <property type="project" value="InterPro"/>
</dbReference>
<evidence type="ECO:0000256" key="1">
    <source>
        <dbReference type="ARBA" id="ARBA00022729"/>
    </source>
</evidence>
<evidence type="ECO:0000259" key="3">
    <source>
        <dbReference type="Pfam" id="PF00149"/>
    </source>
</evidence>
<dbReference type="SUPFAM" id="SSF56300">
    <property type="entry name" value="Metallo-dependent phosphatases"/>
    <property type="match status" value="1"/>
</dbReference>
<name>A0A4V3BEC3_9STAP</name>
<dbReference type="EMBL" id="SCWE01000001">
    <property type="protein sequence ID" value="TDM03545.1"/>
    <property type="molecule type" value="Genomic_DNA"/>
</dbReference>
<proteinExistence type="inferred from homology"/>
<keyword evidence="1" id="KW-0732">Signal</keyword>
<keyword evidence="2" id="KW-0547">Nucleotide-binding</keyword>
<dbReference type="Pfam" id="PF00149">
    <property type="entry name" value="Metallophos"/>
    <property type="match status" value="1"/>
</dbReference>
<dbReference type="InterPro" id="IPR008334">
    <property type="entry name" value="5'-Nucleotdase_C"/>
</dbReference>
<dbReference type="PANTHER" id="PTHR11575:SF24">
    <property type="entry name" value="5'-NUCLEOTIDASE"/>
    <property type="match status" value="1"/>
</dbReference>
<dbReference type="GO" id="GO:0030288">
    <property type="term" value="C:outer membrane-bounded periplasmic space"/>
    <property type="evidence" value="ECO:0007669"/>
    <property type="project" value="TreeGrafter"/>
</dbReference>
<dbReference type="InterPro" id="IPR004843">
    <property type="entry name" value="Calcineurin-like_PHP"/>
</dbReference>
<organism evidence="5 6">
    <name type="scientific">Macrococcus hajekii</name>
    <dbReference type="NCBI Taxonomy" id="198482"/>
    <lineage>
        <taxon>Bacteria</taxon>
        <taxon>Bacillati</taxon>
        <taxon>Bacillota</taxon>
        <taxon>Bacilli</taxon>
        <taxon>Bacillales</taxon>
        <taxon>Staphylococcaceae</taxon>
        <taxon>Macrococcus</taxon>
    </lineage>
</organism>
<dbReference type="Pfam" id="PF02872">
    <property type="entry name" value="5_nucleotid_C"/>
    <property type="match status" value="1"/>
</dbReference>
<dbReference type="GO" id="GO:0008253">
    <property type="term" value="F:5'-nucleotidase activity"/>
    <property type="evidence" value="ECO:0007669"/>
    <property type="project" value="TreeGrafter"/>
</dbReference>
<dbReference type="PRINTS" id="PR01607">
    <property type="entry name" value="APYRASEFAMLY"/>
</dbReference>
<dbReference type="PROSITE" id="PS00786">
    <property type="entry name" value="5_NUCLEOTIDASE_2"/>
    <property type="match status" value="1"/>
</dbReference>
<dbReference type="Proteomes" id="UP000295328">
    <property type="component" value="Unassembled WGS sequence"/>
</dbReference>
<feature type="domain" description="5'-Nucleotidase C-terminal" evidence="4">
    <location>
        <begin position="329"/>
        <end position="495"/>
    </location>
</feature>
<accession>A0A4V3BEC3</accession>
<evidence type="ECO:0000313" key="6">
    <source>
        <dbReference type="Proteomes" id="UP000295328"/>
    </source>
</evidence>
<sequence length="542" mass="58959">MMIAMVLSAQSVSAAEHPHGKAKAHGKPAKFNTSKEISILHTNDIHGRLEAEPGRVIGMAKVKTVKDMEQPTLMFDSGDAFQGLPISNYSKGEDMAEAMNAVGYDAMTVGNHEFDFGFDQAMRYKELLNFPILSSNIYKDGKPVYQPSTIIKKDGIRFGVIGVTTPETATKTHPNNIAGVTFRDPLPSVLAEMRRLKGHVDTFIILSHLGIDPATKEIWRSSYLTDQLAKNKAFHKETIIVLDGHSHSVIENGIVKDNTVLAQTGTALANIGKLTYTLDGSVKKAEMITEAETANLTGDPAITSIVQNAKANFDKLTSQVVFHNPVNLNGERDYVRTRETNLGNAITDAMEAYSNTGFASQGDFAVTNGGGIRASIEGNKDVTMGDIIKVLPFGNRITQIQVSGANVKAMFEHSLSAPVIEKDGKKQLSANGGFLHASESIRVFYDLSKPAGERVYDIQVFDRNLKQFVALDMNKTYNVVTNDFTAAGGDGYSMLGGPREEGPSLDTVFANYLKTADMTKYNTTEPVRIVERQAVQSIVKAA</sequence>
<evidence type="ECO:0000256" key="2">
    <source>
        <dbReference type="RuleBase" id="RU362119"/>
    </source>
</evidence>
<dbReference type="PANTHER" id="PTHR11575">
    <property type="entry name" value="5'-NUCLEOTIDASE-RELATED"/>
    <property type="match status" value="1"/>
</dbReference>
<keyword evidence="2" id="KW-0378">Hydrolase</keyword>
<dbReference type="InterPro" id="IPR036907">
    <property type="entry name" value="5'-Nucleotdase_C_sf"/>
</dbReference>
<dbReference type="GO" id="GO:0000166">
    <property type="term" value="F:nucleotide binding"/>
    <property type="evidence" value="ECO:0007669"/>
    <property type="project" value="UniProtKB-KW"/>
</dbReference>
<dbReference type="AlphaFoldDB" id="A0A4V3BEC3"/>
<reference evidence="5 6" key="1">
    <citation type="submission" date="2019-01" db="EMBL/GenBank/DDBJ databases">
        <title>Draft genome sequences of the type strains of six Macrococcus species.</title>
        <authorList>
            <person name="Mazhar S."/>
            <person name="Altermann E."/>
            <person name="Hill C."/>
            <person name="Mcauliffe O."/>
        </authorList>
    </citation>
    <scope>NUCLEOTIDE SEQUENCE [LARGE SCALE GENOMIC DNA]</scope>
    <source>
        <strain evidence="5 6">CCM4809</strain>
    </source>
</reference>
<dbReference type="PROSITE" id="PS00785">
    <property type="entry name" value="5_NUCLEOTIDASE_1"/>
    <property type="match status" value="1"/>
</dbReference>
<feature type="domain" description="Calcineurin-like phosphoesterase" evidence="3">
    <location>
        <begin position="38"/>
        <end position="248"/>
    </location>
</feature>
<keyword evidence="6" id="KW-1185">Reference proteome</keyword>
<evidence type="ECO:0000259" key="4">
    <source>
        <dbReference type="Pfam" id="PF02872"/>
    </source>
</evidence>
<gene>
    <name evidence="5" type="ORF">ERX37_00545</name>
</gene>
<evidence type="ECO:0000313" key="5">
    <source>
        <dbReference type="EMBL" id="TDM03545.1"/>
    </source>
</evidence>
<comment type="caution">
    <text evidence="5">The sequence shown here is derived from an EMBL/GenBank/DDBJ whole genome shotgun (WGS) entry which is preliminary data.</text>
</comment>
<dbReference type="SUPFAM" id="SSF55816">
    <property type="entry name" value="5'-nucleotidase (syn. UDP-sugar hydrolase), C-terminal domain"/>
    <property type="match status" value="1"/>
</dbReference>
<dbReference type="GO" id="GO:0046872">
    <property type="term" value="F:metal ion binding"/>
    <property type="evidence" value="ECO:0007669"/>
    <property type="project" value="InterPro"/>
</dbReference>
<dbReference type="Gene3D" id="3.60.21.10">
    <property type="match status" value="1"/>
</dbReference>
<dbReference type="OrthoDB" id="9775118at2"/>
<dbReference type="InterPro" id="IPR029052">
    <property type="entry name" value="Metallo-depent_PP-like"/>
</dbReference>
<dbReference type="InterPro" id="IPR006179">
    <property type="entry name" value="5_nucleotidase/apyrase"/>
</dbReference>